<feature type="transmembrane region" description="Helical" evidence="1">
    <location>
        <begin position="28"/>
        <end position="51"/>
    </location>
</feature>
<dbReference type="Proteomes" id="UP000322873">
    <property type="component" value="Unassembled WGS sequence"/>
</dbReference>
<gene>
    <name evidence="2" type="ORF">EYC84_008225</name>
</gene>
<protein>
    <submittedName>
        <fullName evidence="2">Uncharacterized protein</fullName>
    </submittedName>
</protein>
<dbReference type="AlphaFoldDB" id="A0A5M9JDU2"/>
<keyword evidence="1" id="KW-1133">Transmembrane helix</keyword>
<keyword evidence="1" id="KW-0812">Transmembrane</keyword>
<evidence type="ECO:0000256" key="1">
    <source>
        <dbReference type="SAM" id="Phobius"/>
    </source>
</evidence>
<sequence>MAYQIQGDVFSSAYTLNNGRFWHLRSGIISYFVRFLLRRVILTFLLMFGLLSRCCGRRTLQLMTWVIGL</sequence>
<evidence type="ECO:0000313" key="2">
    <source>
        <dbReference type="EMBL" id="KAA8567758.1"/>
    </source>
</evidence>
<dbReference type="EMBL" id="VICG01000010">
    <property type="protein sequence ID" value="KAA8567758.1"/>
    <property type="molecule type" value="Genomic_DNA"/>
</dbReference>
<evidence type="ECO:0000313" key="3">
    <source>
        <dbReference type="Proteomes" id="UP000322873"/>
    </source>
</evidence>
<proteinExistence type="predicted"/>
<name>A0A5M9JDU2_MONFR</name>
<reference evidence="2 3" key="1">
    <citation type="submission" date="2019-06" db="EMBL/GenBank/DDBJ databases">
        <title>Genome Sequence of the Brown Rot Fungal Pathogen Monilinia fructicola.</title>
        <authorList>
            <person name="De Miccolis Angelini R.M."/>
            <person name="Landi L."/>
            <person name="Abate D."/>
            <person name="Pollastro S."/>
            <person name="Romanazzi G."/>
            <person name="Faretra F."/>
        </authorList>
    </citation>
    <scope>NUCLEOTIDE SEQUENCE [LARGE SCALE GENOMIC DNA]</scope>
    <source>
        <strain evidence="2 3">Mfrc123</strain>
    </source>
</reference>
<accession>A0A5M9JDU2</accession>
<comment type="caution">
    <text evidence="2">The sequence shown here is derived from an EMBL/GenBank/DDBJ whole genome shotgun (WGS) entry which is preliminary data.</text>
</comment>
<keyword evidence="3" id="KW-1185">Reference proteome</keyword>
<organism evidence="2 3">
    <name type="scientific">Monilinia fructicola</name>
    <name type="common">Brown rot fungus</name>
    <name type="synonym">Ciboria fructicola</name>
    <dbReference type="NCBI Taxonomy" id="38448"/>
    <lineage>
        <taxon>Eukaryota</taxon>
        <taxon>Fungi</taxon>
        <taxon>Dikarya</taxon>
        <taxon>Ascomycota</taxon>
        <taxon>Pezizomycotina</taxon>
        <taxon>Leotiomycetes</taxon>
        <taxon>Helotiales</taxon>
        <taxon>Sclerotiniaceae</taxon>
        <taxon>Monilinia</taxon>
    </lineage>
</organism>
<keyword evidence="1" id="KW-0472">Membrane</keyword>